<gene>
    <name evidence="1" type="ORF">CUC53_04325</name>
</gene>
<protein>
    <submittedName>
        <fullName evidence="1">HAD family phosphatase</fullName>
    </submittedName>
</protein>
<dbReference type="EMBL" id="PGGC01000038">
    <property type="protein sequence ID" value="PJG59988.1"/>
    <property type="molecule type" value="Genomic_DNA"/>
</dbReference>
<name>A0A2H9U7L6_9GAMM</name>
<comment type="caution">
    <text evidence="1">The sequence shown here is derived from an EMBL/GenBank/DDBJ whole genome shotgun (WGS) entry which is preliminary data.</text>
</comment>
<proteinExistence type="predicted"/>
<dbReference type="SFLD" id="SFLDG01129">
    <property type="entry name" value="C1.5:_HAD__Beta-PGM__Phosphata"/>
    <property type="match status" value="1"/>
</dbReference>
<dbReference type="InterPro" id="IPR023214">
    <property type="entry name" value="HAD_sf"/>
</dbReference>
<sequence>MVIIFDLGRVIVSWDPASIVSAVRGQAGAALLAQQLFSHQDWLDVDRGTLSLQTMARQAEVRTGLSYAENLAILQAVPPSLLPDPAMLDLLAELHSAGHRLYALSNMGHGSIDWLEQHHTFWRFFSGKVVSARVRMMKPESDIYRYLLTSFDLQAQECLFIDDSVDNVSAAQALGMEGFVFTNAADCRHHLTLLNHLPTPDHMP</sequence>
<dbReference type="NCBIfam" id="TIGR01509">
    <property type="entry name" value="HAD-SF-IA-v3"/>
    <property type="match status" value="1"/>
</dbReference>
<evidence type="ECO:0000313" key="1">
    <source>
        <dbReference type="EMBL" id="PJG59988.1"/>
    </source>
</evidence>
<organism evidence="1 2">
    <name type="scientific">Aeromonas cavernicola</name>
    <dbReference type="NCBI Taxonomy" id="1006623"/>
    <lineage>
        <taxon>Bacteria</taxon>
        <taxon>Pseudomonadati</taxon>
        <taxon>Pseudomonadota</taxon>
        <taxon>Gammaproteobacteria</taxon>
        <taxon>Aeromonadales</taxon>
        <taxon>Aeromonadaceae</taxon>
        <taxon>Aeromonas</taxon>
    </lineage>
</organism>
<dbReference type="AlphaFoldDB" id="A0A2H9U7L6"/>
<dbReference type="RefSeq" id="WP_100293015.1">
    <property type="nucleotide sequence ID" value="NZ_PGGC01000038.1"/>
</dbReference>
<keyword evidence="2" id="KW-1185">Reference proteome</keyword>
<dbReference type="CDD" id="cd02603">
    <property type="entry name" value="HAD_sEH-N_like"/>
    <property type="match status" value="1"/>
</dbReference>
<dbReference type="InterPro" id="IPR023198">
    <property type="entry name" value="PGP-like_dom2"/>
</dbReference>
<evidence type="ECO:0000313" key="2">
    <source>
        <dbReference type="Proteomes" id="UP000235861"/>
    </source>
</evidence>
<dbReference type="Gene3D" id="3.40.50.1000">
    <property type="entry name" value="HAD superfamily/HAD-like"/>
    <property type="match status" value="1"/>
</dbReference>
<dbReference type="Proteomes" id="UP000235861">
    <property type="component" value="Unassembled WGS sequence"/>
</dbReference>
<dbReference type="PANTHER" id="PTHR43611">
    <property type="entry name" value="ALPHA-D-GLUCOSE 1-PHOSPHATE PHOSPHATASE"/>
    <property type="match status" value="1"/>
</dbReference>
<dbReference type="InterPro" id="IPR006439">
    <property type="entry name" value="HAD-SF_hydro_IA"/>
</dbReference>
<dbReference type="SUPFAM" id="SSF56784">
    <property type="entry name" value="HAD-like"/>
    <property type="match status" value="1"/>
</dbReference>
<dbReference type="Gene3D" id="1.10.150.240">
    <property type="entry name" value="Putative phosphatase, domain 2"/>
    <property type="match status" value="1"/>
</dbReference>
<dbReference type="Pfam" id="PF00702">
    <property type="entry name" value="Hydrolase"/>
    <property type="match status" value="1"/>
</dbReference>
<accession>A0A2H9U7L6</accession>
<dbReference type="SFLD" id="SFLDS00003">
    <property type="entry name" value="Haloacid_Dehalogenase"/>
    <property type="match status" value="1"/>
</dbReference>
<dbReference type="PANTHER" id="PTHR43611:SF3">
    <property type="entry name" value="FLAVIN MONONUCLEOTIDE HYDROLASE 1, CHLOROPLATIC"/>
    <property type="match status" value="1"/>
</dbReference>
<reference evidence="1 2" key="1">
    <citation type="submission" date="2017-11" db="EMBL/GenBank/DDBJ databases">
        <title>Draft genome sequence of environmental isolate Aeromonas cavernicola sp. nov. MDC 2508.</title>
        <authorList>
            <person name="Colston S.M."/>
            <person name="Navarro A."/>
            <person name="Martinez-Murcia A.J."/>
            <person name="Graf J."/>
        </authorList>
    </citation>
    <scope>NUCLEOTIDE SEQUENCE [LARGE SCALE GENOMIC DNA]</scope>
    <source>
        <strain evidence="1 2">MDC 2508</strain>
    </source>
</reference>
<dbReference type="OrthoDB" id="9797415at2"/>
<dbReference type="InterPro" id="IPR036412">
    <property type="entry name" value="HAD-like_sf"/>
</dbReference>